<gene>
    <name evidence="2" type="ORF">KDK_67760</name>
</gene>
<dbReference type="Pfam" id="PF19993">
    <property type="entry name" value="DO-GTPase2"/>
    <property type="match status" value="1"/>
</dbReference>
<accession>A0A402AV32</accession>
<proteinExistence type="predicted"/>
<evidence type="ECO:0000313" key="3">
    <source>
        <dbReference type="Proteomes" id="UP000287188"/>
    </source>
</evidence>
<dbReference type="EMBL" id="BIFS01000002">
    <property type="protein sequence ID" value="GCE22976.1"/>
    <property type="molecule type" value="Genomic_DNA"/>
</dbReference>
<dbReference type="RefSeq" id="WP_126556489.1">
    <property type="nucleotide sequence ID" value="NZ_BIFS01000002.1"/>
</dbReference>
<dbReference type="OrthoDB" id="143162at2"/>
<sequence>MAFTPSYHKITCPFCFARFSLQETYFRCINPNCPDIGPDNEFALRRGLGRIRMGRVLIPERKKSVLALTAPHELFCNTCKEYSTTRICPACHFELPSNIAQTEQKVIAIIGGRATGKSHYIASLIHRLMHSVGQSFDISVSILGDDSQVRWARDFYTPLFEQRRVLNPTLPSALDAQVRSPIIFRLLFGGSNGRPRRALNLSFFDTAGEDMTSHATLSTYSHYICDADGIIFLLDPLQMSGVRQKITNQTLPDLDMAAAPDNIVRALRELFERVTNISATQKIKVPVAFTLSKIDMLADNLDDPGSPLLQSSTHNGSLNLSDIQSLHTDIQHRLYDWLSPNFCKYVHEHFANYQYFGVSSLGQPPDTLGHISSVSPRRVEEPFLWLLYKNNLIRGQKA</sequence>
<dbReference type="AlphaFoldDB" id="A0A402AV32"/>
<dbReference type="SUPFAM" id="SSF52540">
    <property type="entry name" value="P-loop containing nucleoside triphosphate hydrolases"/>
    <property type="match status" value="1"/>
</dbReference>
<feature type="domain" description="Double-GTPase 2" evidence="1">
    <location>
        <begin position="105"/>
        <end position="325"/>
    </location>
</feature>
<protein>
    <recommendedName>
        <fullName evidence="1">Double-GTPase 2 domain-containing protein</fullName>
    </recommendedName>
</protein>
<comment type="caution">
    <text evidence="2">The sequence shown here is derived from an EMBL/GenBank/DDBJ whole genome shotgun (WGS) entry which is preliminary data.</text>
</comment>
<dbReference type="InterPro" id="IPR027417">
    <property type="entry name" value="P-loop_NTPase"/>
</dbReference>
<keyword evidence="3" id="KW-1185">Reference proteome</keyword>
<reference evidence="3" key="1">
    <citation type="submission" date="2018-12" db="EMBL/GenBank/DDBJ databases">
        <title>Tengunoibacter tsumagoiensis gen. nov., sp. nov., Dictyobacter kobayashii sp. nov., D. alpinus sp. nov., and D. joshuensis sp. nov. and description of Dictyobacteraceae fam. nov. within the order Ktedonobacterales isolated from Tengu-no-mugimeshi.</title>
        <authorList>
            <person name="Wang C.M."/>
            <person name="Zheng Y."/>
            <person name="Sakai Y."/>
            <person name="Toyoda A."/>
            <person name="Minakuchi Y."/>
            <person name="Abe K."/>
            <person name="Yokota A."/>
            <person name="Yabe S."/>
        </authorList>
    </citation>
    <scope>NUCLEOTIDE SEQUENCE [LARGE SCALE GENOMIC DNA]</scope>
    <source>
        <strain evidence="3">Uno11</strain>
    </source>
</reference>
<dbReference type="Proteomes" id="UP000287188">
    <property type="component" value="Unassembled WGS sequence"/>
</dbReference>
<organism evidence="2 3">
    <name type="scientific">Dictyobacter kobayashii</name>
    <dbReference type="NCBI Taxonomy" id="2014872"/>
    <lineage>
        <taxon>Bacteria</taxon>
        <taxon>Bacillati</taxon>
        <taxon>Chloroflexota</taxon>
        <taxon>Ktedonobacteria</taxon>
        <taxon>Ktedonobacterales</taxon>
        <taxon>Dictyobacteraceae</taxon>
        <taxon>Dictyobacter</taxon>
    </lineage>
</organism>
<dbReference type="InterPro" id="IPR045528">
    <property type="entry name" value="DO-GTPase2"/>
</dbReference>
<evidence type="ECO:0000259" key="1">
    <source>
        <dbReference type="Pfam" id="PF19993"/>
    </source>
</evidence>
<evidence type="ECO:0000313" key="2">
    <source>
        <dbReference type="EMBL" id="GCE22976.1"/>
    </source>
</evidence>
<name>A0A402AV32_9CHLR</name>